<dbReference type="AlphaFoldDB" id="A0AAN0RLB1"/>
<dbReference type="InterPro" id="IPR028992">
    <property type="entry name" value="Hedgehog/Intein_dom"/>
</dbReference>
<feature type="domain" description="Hedgehog/Intein (Hint)" evidence="1">
    <location>
        <begin position="170"/>
        <end position="315"/>
    </location>
</feature>
<dbReference type="Proteomes" id="UP000028680">
    <property type="component" value="Chromosome"/>
</dbReference>
<keyword evidence="3" id="KW-1185">Reference proteome</keyword>
<dbReference type="KEGG" id="ptp:RCA23_c27690"/>
<evidence type="ECO:0000313" key="3">
    <source>
        <dbReference type="Proteomes" id="UP000028680"/>
    </source>
</evidence>
<proteinExistence type="predicted"/>
<gene>
    <name evidence="2" type="ORF">RCA23_c27690</name>
</gene>
<evidence type="ECO:0000313" key="2">
    <source>
        <dbReference type="EMBL" id="AII88277.1"/>
    </source>
</evidence>
<reference evidence="2 3" key="1">
    <citation type="journal article" date="2014" name="ISME J.">
        <title>Adaptation of an abundant Roseobacter RCA organism to pelagic systems revealed by genomic and transcriptomic analyses.</title>
        <authorList>
            <person name="Voget S."/>
            <person name="Wemheuer B."/>
            <person name="Brinkhoff T."/>
            <person name="Vollmers J."/>
            <person name="Dietrich S."/>
            <person name="Giebel H.A."/>
            <person name="Beardsley C."/>
            <person name="Sardemann C."/>
            <person name="Bakenhus I."/>
            <person name="Billerbeck S."/>
            <person name="Daniel R."/>
            <person name="Simon M."/>
        </authorList>
    </citation>
    <scope>NUCLEOTIDE SEQUENCE [LARGE SCALE GENOMIC DNA]</scope>
    <source>
        <strain evidence="2 3">RCA23</strain>
    </source>
</reference>
<sequence>MGYCAVTRDGERFMATFGVLIFAADNLTNPQNPGFFPAEDNSHRSDLQNGDQLTWNGGGESAFIEIDDPSGTSFDELETDQTLVTSLTFDGSTYSSGQVLTPSYTIIFSGSDGNNYTLTSLIFAAGGQPRIPDAIFWEGSIPPAGTVLTVTSERDPKGNQARNYLDFVACFCEGTLIETKDGPKAVEQLTCKHKVATLHGHFMSIKAVCNRGIACSELLDNPNLRPVVVSQGALGRGLPKRNLRVSKQHRFLVSSPICRRMFGTDATLVSAIQLTQLPGIFIDTKTNDLRYFHILLQNHEIIFAEGAPTESLHLGKGTLKALPQETVKEITSIFPDLLDSGFLPKSVELIPEGRRQKKLIARHLKNNKPLLTKDMTLSLAQ</sequence>
<dbReference type="SUPFAM" id="SSF51294">
    <property type="entry name" value="Hedgehog/intein (Hint) domain"/>
    <property type="match status" value="1"/>
</dbReference>
<name>A0AAN0RLB1_9RHOB</name>
<evidence type="ECO:0000259" key="1">
    <source>
        <dbReference type="Pfam" id="PF13403"/>
    </source>
</evidence>
<protein>
    <recommendedName>
        <fullName evidence="1">Hedgehog/Intein (Hint) domain-containing protein</fullName>
    </recommendedName>
</protein>
<dbReference type="Pfam" id="PF13403">
    <property type="entry name" value="Hint_2"/>
    <property type="match status" value="1"/>
</dbReference>
<dbReference type="InterPro" id="IPR036844">
    <property type="entry name" value="Hint_dom_sf"/>
</dbReference>
<organism evidence="2 3">
    <name type="scientific">Planktomarina temperata RCA23</name>
    <dbReference type="NCBI Taxonomy" id="666509"/>
    <lineage>
        <taxon>Bacteria</taxon>
        <taxon>Pseudomonadati</taxon>
        <taxon>Pseudomonadota</taxon>
        <taxon>Alphaproteobacteria</taxon>
        <taxon>Rhodobacterales</taxon>
        <taxon>Paracoccaceae</taxon>
        <taxon>Planktomarina</taxon>
    </lineage>
</organism>
<dbReference type="EMBL" id="CP003984">
    <property type="protein sequence ID" value="AII88277.1"/>
    <property type="molecule type" value="Genomic_DNA"/>
</dbReference>
<accession>A0AAN0RLB1</accession>